<sequence>MNVRENARNKGVNEVVEACDGELRRRPAQEWTTSQAEQHDEWAKAVSGLPLEATIRWAFTQAQLPSADEIWTIRWLADHPGCSHEELQAARGKGDISLILGHLVFERHGCFGAFLPHERDQSSVLLIKNKSPEGVRYWLKPEASTVFRELGIL</sequence>
<comment type="caution">
    <text evidence="1">The sequence shown here is derived from an EMBL/GenBank/DDBJ whole genome shotgun (WGS) entry which is preliminary data.</text>
</comment>
<dbReference type="AlphaFoldDB" id="A0A317EBR4"/>
<dbReference type="Proteomes" id="UP000245461">
    <property type="component" value="Unassembled WGS sequence"/>
</dbReference>
<dbReference type="EMBL" id="QGLE01000006">
    <property type="protein sequence ID" value="PWR22605.1"/>
    <property type="molecule type" value="Genomic_DNA"/>
</dbReference>
<accession>A0A317EBR4</accession>
<reference evidence="1 2" key="1">
    <citation type="submission" date="2018-05" db="EMBL/GenBank/DDBJ databases">
        <title>Zavarzinia sp. HR-AS.</title>
        <authorList>
            <person name="Lee Y."/>
            <person name="Jeon C.O."/>
        </authorList>
    </citation>
    <scope>NUCLEOTIDE SEQUENCE [LARGE SCALE GENOMIC DNA]</scope>
    <source>
        <strain evidence="1 2">HR-AS</strain>
    </source>
</reference>
<evidence type="ECO:0000313" key="2">
    <source>
        <dbReference type="Proteomes" id="UP000245461"/>
    </source>
</evidence>
<proteinExistence type="predicted"/>
<organism evidence="1 2">
    <name type="scientific">Zavarzinia aquatilis</name>
    <dbReference type="NCBI Taxonomy" id="2211142"/>
    <lineage>
        <taxon>Bacteria</taxon>
        <taxon>Pseudomonadati</taxon>
        <taxon>Pseudomonadota</taxon>
        <taxon>Alphaproteobacteria</taxon>
        <taxon>Rhodospirillales</taxon>
        <taxon>Zavarziniaceae</taxon>
        <taxon>Zavarzinia</taxon>
    </lineage>
</organism>
<protein>
    <submittedName>
        <fullName evidence="1">Uncharacterized protein</fullName>
    </submittedName>
</protein>
<evidence type="ECO:0000313" key="1">
    <source>
        <dbReference type="EMBL" id="PWR22605.1"/>
    </source>
</evidence>
<gene>
    <name evidence="1" type="ORF">DKG74_12095</name>
</gene>
<keyword evidence="2" id="KW-1185">Reference proteome</keyword>
<name>A0A317EBR4_9PROT</name>